<keyword evidence="12 15" id="KW-0472">Membrane</keyword>
<dbReference type="InterPro" id="IPR002401">
    <property type="entry name" value="Cyt_P450_E_grp-I"/>
</dbReference>
<evidence type="ECO:0008006" key="18">
    <source>
        <dbReference type="Google" id="ProtNLM"/>
    </source>
</evidence>
<evidence type="ECO:0000313" key="16">
    <source>
        <dbReference type="EMBL" id="KAJ3482902.1"/>
    </source>
</evidence>
<dbReference type="Gene3D" id="1.10.630.10">
    <property type="entry name" value="Cytochrome P450"/>
    <property type="match status" value="1"/>
</dbReference>
<dbReference type="GO" id="GO:0005506">
    <property type="term" value="F:iron ion binding"/>
    <property type="evidence" value="ECO:0007669"/>
    <property type="project" value="InterPro"/>
</dbReference>
<comment type="caution">
    <text evidence="16">The sequence shown here is derived from an EMBL/GenBank/DDBJ whole genome shotgun (WGS) entry which is preliminary data.</text>
</comment>
<dbReference type="CDD" id="cd11065">
    <property type="entry name" value="CYP64-like"/>
    <property type="match status" value="1"/>
</dbReference>
<dbReference type="AlphaFoldDB" id="A0AAD5V296"/>
<dbReference type="PRINTS" id="PR00463">
    <property type="entry name" value="EP450I"/>
</dbReference>
<feature type="binding site" description="axial binding residue" evidence="13">
    <location>
        <position position="443"/>
    </location>
    <ligand>
        <name>heme</name>
        <dbReference type="ChEBI" id="CHEBI:30413"/>
    </ligand>
    <ligandPart>
        <name>Fe</name>
        <dbReference type="ChEBI" id="CHEBI:18248"/>
    </ligandPart>
</feature>
<proteinExistence type="inferred from homology"/>
<evidence type="ECO:0000256" key="15">
    <source>
        <dbReference type="SAM" id="Phobius"/>
    </source>
</evidence>
<evidence type="ECO:0000256" key="1">
    <source>
        <dbReference type="ARBA" id="ARBA00001971"/>
    </source>
</evidence>
<evidence type="ECO:0000256" key="6">
    <source>
        <dbReference type="ARBA" id="ARBA00022692"/>
    </source>
</evidence>
<keyword evidence="17" id="KW-1185">Reference proteome</keyword>
<name>A0AAD5V296_9APHY</name>
<evidence type="ECO:0000256" key="11">
    <source>
        <dbReference type="ARBA" id="ARBA00023033"/>
    </source>
</evidence>
<sequence length="522" mass="58968">MGLLSSLFGPYSDIITFFGLGASLVYVLHRSIRRSRLNYFPGPRGLPVIGNALQLGAFPWLQMTKWSEEFGPIYSLNLGGTHAIVISSHKIAHELLDKRSGIYSDRPRMIMTGEVLCGGLFSPFNPYGESWRRLRKAAYDGLNKTASEAYRPIHVREAVLLAEALHQDPSGWMDHINRTTASGVFSVSYSRPPFSSSADPIIKRMSDFMHRVERSARPGAFLVDIFPWMLHLPEWMAKWKREGNEWHKKDTKMFFEFYHEAKGRMLEGKCGDCLTTLFSGKRDLTEKEAAWTAGSMFGAGFSTTSAVQLVFILAMVCNPDVMRKAQEEIDRVVGRKRLPTFEDRANMPYFRAVIRETFRWRSIGPLGLPHATSSDDVYEGHFIPKGTIVFYNTWGLNRAPEVFPEPDVFRPERYLDATGTQDYIPPYTHLEGHTTFGYGRRKCLGLNVANNTLFLHLSTILWAFNIEMGKDANGNVATPDPDNFHDEGMVVVPAPFPCEFVPRDPEVLSILAKAHNEVLGSD</sequence>
<evidence type="ECO:0000256" key="4">
    <source>
        <dbReference type="ARBA" id="ARBA00010617"/>
    </source>
</evidence>
<dbReference type="GO" id="GO:0020037">
    <property type="term" value="F:heme binding"/>
    <property type="evidence" value="ECO:0007669"/>
    <property type="project" value="InterPro"/>
</dbReference>
<keyword evidence="7 13" id="KW-0479">Metal-binding</keyword>
<evidence type="ECO:0000256" key="8">
    <source>
        <dbReference type="ARBA" id="ARBA00022989"/>
    </source>
</evidence>
<evidence type="ECO:0000256" key="2">
    <source>
        <dbReference type="ARBA" id="ARBA00004370"/>
    </source>
</evidence>
<comment type="pathway">
    <text evidence="3">Secondary metabolite biosynthesis.</text>
</comment>
<reference evidence="16" key="1">
    <citation type="submission" date="2022-07" db="EMBL/GenBank/DDBJ databases">
        <title>Genome Sequence of Physisporinus lineatus.</title>
        <authorList>
            <person name="Buettner E."/>
        </authorList>
    </citation>
    <scope>NUCLEOTIDE SEQUENCE</scope>
    <source>
        <strain evidence="16">VT162</strain>
    </source>
</reference>
<organism evidence="16 17">
    <name type="scientific">Meripilus lineatus</name>
    <dbReference type="NCBI Taxonomy" id="2056292"/>
    <lineage>
        <taxon>Eukaryota</taxon>
        <taxon>Fungi</taxon>
        <taxon>Dikarya</taxon>
        <taxon>Basidiomycota</taxon>
        <taxon>Agaricomycotina</taxon>
        <taxon>Agaricomycetes</taxon>
        <taxon>Polyporales</taxon>
        <taxon>Meripilaceae</taxon>
        <taxon>Meripilus</taxon>
    </lineage>
</organism>
<evidence type="ECO:0000256" key="10">
    <source>
        <dbReference type="ARBA" id="ARBA00023004"/>
    </source>
</evidence>
<evidence type="ECO:0000313" key="17">
    <source>
        <dbReference type="Proteomes" id="UP001212997"/>
    </source>
</evidence>
<dbReference type="EMBL" id="JANAWD010000251">
    <property type="protein sequence ID" value="KAJ3482902.1"/>
    <property type="molecule type" value="Genomic_DNA"/>
</dbReference>
<evidence type="ECO:0000256" key="12">
    <source>
        <dbReference type="ARBA" id="ARBA00023136"/>
    </source>
</evidence>
<dbReference type="Pfam" id="PF00067">
    <property type="entry name" value="p450"/>
    <property type="match status" value="1"/>
</dbReference>
<dbReference type="PANTHER" id="PTHR46300">
    <property type="entry name" value="P450, PUTATIVE (EUROFUNG)-RELATED-RELATED"/>
    <property type="match status" value="1"/>
</dbReference>
<dbReference type="Proteomes" id="UP001212997">
    <property type="component" value="Unassembled WGS sequence"/>
</dbReference>
<dbReference type="SUPFAM" id="SSF48264">
    <property type="entry name" value="Cytochrome P450"/>
    <property type="match status" value="1"/>
</dbReference>
<dbReference type="GO" id="GO:0004497">
    <property type="term" value="F:monooxygenase activity"/>
    <property type="evidence" value="ECO:0007669"/>
    <property type="project" value="UniProtKB-KW"/>
</dbReference>
<dbReference type="InterPro" id="IPR036396">
    <property type="entry name" value="Cyt_P450_sf"/>
</dbReference>
<dbReference type="InterPro" id="IPR017972">
    <property type="entry name" value="Cyt_P450_CS"/>
</dbReference>
<dbReference type="GO" id="GO:0016020">
    <property type="term" value="C:membrane"/>
    <property type="evidence" value="ECO:0007669"/>
    <property type="project" value="UniProtKB-SubCell"/>
</dbReference>
<keyword evidence="5 13" id="KW-0349">Heme</keyword>
<dbReference type="InterPro" id="IPR001128">
    <property type="entry name" value="Cyt_P450"/>
</dbReference>
<comment type="cofactor">
    <cofactor evidence="1 13">
        <name>heme</name>
        <dbReference type="ChEBI" id="CHEBI:30413"/>
    </cofactor>
</comment>
<evidence type="ECO:0000256" key="3">
    <source>
        <dbReference type="ARBA" id="ARBA00005179"/>
    </source>
</evidence>
<evidence type="ECO:0000256" key="5">
    <source>
        <dbReference type="ARBA" id="ARBA00022617"/>
    </source>
</evidence>
<dbReference type="GO" id="GO:0016705">
    <property type="term" value="F:oxidoreductase activity, acting on paired donors, with incorporation or reduction of molecular oxygen"/>
    <property type="evidence" value="ECO:0007669"/>
    <property type="project" value="InterPro"/>
</dbReference>
<dbReference type="PROSITE" id="PS00086">
    <property type="entry name" value="CYTOCHROME_P450"/>
    <property type="match status" value="1"/>
</dbReference>
<dbReference type="InterPro" id="IPR050364">
    <property type="entry name" value="Cytochrome_P450_fung"/>
</dbReference>
<evidence type="ECO:0000256" key="7">
    <source>
        <dbReference type="ARBA" id="ARBA00022723"/>
    </source>
</evidence>
<comment type="subcellular location">
    <subcellularLocation>
        <location evidence="2">Membrane</location>
    </subcellularLocation>
</comment>
<dbReference type="PANTHER" id="PTHR46300:SF2">
    <property type="entry name" value="CYTOCHROME P450 MONOOXYGENASE ALNH-RELATED"/>
    <property type="match status" value="1"/>
</dbReference>
<feature type="transmembrane region" description="Helical" evidence="15">
    <location>
        <begin position="6"/>
        <end position="28"/>
    </location>
</feature>
<evidence type="ECO:0000256" key="9">
    <source>
        <dbReference type="ARBA" id="ARBA00023002"/>
    </source>
</evidence>
<keyword evidence="8 15" id="KW-1133">Transmembrane helix</keyword>
<evidence type="ECO:0000256" key="13">
    <source>
        <dbReference type="PIRSR" id="PIRSR602401-1"/>
    </source>
</evidence>
<gene>
    <name evidence="16" type="ORF">NLI96_g6663</name>
</gene>
<accession>A0AAD5V296</accession>
<keyword evidence="6 15" id="KW-0812">Transmembrane</keyword>
<evidence type="ECO:0000256" key="14">
    <source>
        <dbReference type="RuleBase" id="RU000461"/>
    </source>
</evidence>
<protein>
    <recommendedName>
        <fullName evidence="18">Cytochrome P450</fullName>
    </recommendedName>
</protein>
<dbReference type="PRINTS" id="PR00385">
    <property type="entry name" value="P450"/>
</dbReference>
<keyword evidence="11 14" id="KW-0503">Monooxygenase</keyword>
<comment type="similarity">
    <text evidence="4 14">Belongs to the cytochrome P450 family.</text>
</comment>
<keyword evidence="9 14" id="KW-0560">Oxidoreductase</keyword>
<keyword evidence="10 13" id="KW-0408">Iron</keyword>